<keyword evidence="3 12" id="KW-0240">DNA-directed RNA polymerase</keyword>
<dbReference type="EC" id="2.7.7.6" evidence="12"/>
<evidence type="ECO:0000256" key="11">
    <source>
        <dbReference type="ARBA" id="ARBA00048552"/>
    </source>
</evidence>
<dbReference type="InterPro" id="IPR007080">
    <property type="entry name" value="RNA_pol_Rpb1_1"/>
</dbReference>
<evidence type="ECO:0000313" key="16">
    <source>
        <dbReference type="Proteomes" id="UP000596660"/>
    </source>
</evidence>
<comment type="similarity">
    <text evidence="2 12">Belongs to the RNA polymerase beta' chain family.</text>
</comment>
<feature type="region of interest" description="Disordered" evidence="13">
    <location>
        <begin position="1326"/>
        <end position="1423"/>
    </location>
</feature>
<evidence type="ECO:0000313" key="15">
    <source>
        <dbReference type="EnsemblPlants" id="AUR62032979-RA:cds"/>
    </source>
</evidence>
<dbReference type="InterPro" id="IPR044893">
    <property type="entry name" value="RNA_pol_Rpb1_clamp_domain"/>
</dbReference>
<dbReference type="EnsemblPlants" id="AUR62032979-RA">
    <property type="protein sequence ID" value="AUR62032979-RA:cds"/>
    <property type="gene ID" value="AUR62032979"/>
</dbReference>
<evidence type="ECO:0000256" key="3">
    <source>
        <dbReference type="ARBA" id="ARBA00022478"/>
    </source>
</evidence>
<dbReference type="Gene3D" id="6.20.50.80">
    <property type="match status" value="1"/>
</dbReference>
<dbReference type="Gene3D" id="2.40.40.20">
    <property type="match status" value="1"/>
</dbReference>
<feature type="compositionally biased region" description="Acidic residues" evidence="13">
    <location>
        <begin position="1376"/>
        <end position="1402"/>
    </location>
</feature>
<dbReference type="Gene3D" id="6.10.250.2940">
    <property type="match status" value="1"/>
</dbReference>
<dbReference type="Proteomes" id="UP000596660">
    <property type="component" value="Unplaced"/>
</dbReference>
<dbReference type="CDD" id="cd01435">
    <property type="entry name" value="RNAP_I_RPA1_N"/>
    <property type="match status" value="1"/>
</dbReference>
<feature type="region of interest" description="Disordered" evidence="13">
    <location>
        <begin position="1800"/>
        <end position="1850"/>
    </location>
</feature>
<keyword evidence="8" id="KW-0460">Magnesium</keyword>
<evidence type="ECO:0000256" key="8">
    <source>
        <dbReference type="ARBA" id="ARBA00022842"/>
    </source>
</evidence>
<comment type="function">
    <text evidence="12">DNA-dependent RNA polymerase catalyzes the transcription of DNA into RNA using the four ribonucleoside triphosphates as substrates.</text>
</comment>
<feature type="compositionally biased region" description="Basic and acidic residues" evidence="13">
    <location>
        <begin position="1326"/>
        <end position="1341"/>
    </location>
</feature>
<feature type="region of interest" description="Disordered" evidence="13">
    <location>
        <begin position="764"/>
        <end position="802"/>
    </location>
</feature>
<dbReference type="Pfam" id="PF04983">
    <property type="entry name" value="RNA_pol_Rpb1_3"/>
    <property type="match status" value="1"/>
</dbReference>
<reference evidence="15" key="1">
    <citation type="journal article" date="2017" name="Nature">
        <title>The genome of Chenopodium quinoa.</title>
        <authorList>
            <person name="Jarvis D.E."/>
            <person name="Ho Y.S."/>
            <person name="Lightfoot D.J."/>
            <person name="Schmoeckel S.M."/>
            <person name="Li B."/>
            <person name="Borm T.J.A."/>
            <person name="Ohyanagi H."/>
            <person name="Mineta K."/>
            <person name="Michell C.T."/>
            <person name="Saber N."/>
            <person name="Kharbatia N.M."/>
            <person name="Rupper R.R."/>
            <person name="Sharp A.R."/>
            <person name="Dally N."/>
            <person name="Boughton B.A."/>
            <person name="Woo Y.H."/>
            <person name="Gao G."/>
            <person name="Schijlen E.G.W.M."/>
            <person name="Guo X."/>
            <person name="Momin A.A."/>
            <person name="Negrao S."/>
            <person name="Al-Babili S."/>
            <person name="Gehring C."/>
            <person name="Roessner U."/>
            <person name="Jung C."/>
            <person name="Murphy K."/>
            <person name="Arold S.T."/>
            <person name="Gojobori T."/>
            <person name="van der Linden C.G."/>
            <person name="van Loo E.N."/>
            <person name="Jellen E.N."/>
            <person name="Maughan P.J."/>
            <person name="Tester M."/>
        </authorList>
    </citation>
    <scope>NUCLEOTIDE SEQUENCE [LARGE SCALE GENOMIC DNA]</scope>
    <source>
        <strain evidence="15">cv. PI 614886</strain>
    </source>
</reference>
<keyword evidence="10" id="KW-0539">Nucleus</keyword>
<evidence type="ECO:0000256" key="4">
    <source>
        <dbReference type="ARBA" id="ARBA00022679"/>
    </source>
</evidence>
<dbReference type="CDD" id="cd02735">
    <property type="entry name" value="RNAP_I_Rpa1_C"/>
    <property type="match status" value="1"/>
</dbReference>
<dbReference type="GO" id="GO:0005736">
    <property type="term" value="C:RNA polymerase I complex"/>
    <property type="evidence" value="ECO:0007669"/>
    <property type="project" value="UniProtKB-ARBA"/>
</dbReference>
<dbReference type="InterPro" id="IPR015699">
    <property type="entry name" value="DNA-dir_RNA_pol1_lsu_N"/>
</dbReference>
<evidence type="ECO:0000256" key="6">
    <source>
        <dbReference type="ARBA" id="ARBA00022723"/>
    </source>
</evidence>
<evidence type="ECO:0000256" key="13">
    <source>
        <dbReference type="SAM" id="MobiDB-lite"/>
    </source>
</evidence>
<comment type="catalytic activity">
    <reaction evidence="11 12">
        <text>RNA(n) + a ribonucleoside 5'-triphosphate = RNA(n+1) + diphosphate</text>
        <dbReference type="Rhea" id="RHEA:21248"/>
        <dbReference type="Rhea" id="RHEA-COMP:14527"/>
        <dbReference type="Rhea" id="RHEA-COMP:17342"/>
        <dbReference type="ChEBI" id="CHEBI:33019"/>
        <dbReference type="ChEBI" id="CHEBI:61557"/>
        <dbReference type="ChEBI" id="CHEBI:140395"/>
        <dbReference type="EC" id="2.7.7.6"/>
    </reaction>
</comment>
<dbReference type="GO" id="GO:0006351">
    <property type="term" value="P:DNA-templated transcription"/>
    <property type="evidence" value="ECO:0007669"/>
    <property type="project" value="InterPro"/>
</dbReference>
<dbReference type="FunFam" id="2.40.40.20:FF:000019">
    <property type="entry name" value="DNA-directed RNA polymerase II subunit RPB1"/>
    <property type="match status" value="1"/>
</dbReference>
<sequence length="1874" mass="210395">VATECVKEVEFGVMTDEEVKKLSVLNITNRNLFDNVGRPMPGGLYDPLLGPMNEYTPCKTCGLRDHHCPGHCGDIDLVAPVYHPLLFDRLVRVLQNTCLACYHFKASREEVEMCISKLNLIMKGDVSGARELDDLLFSKDTKDSDSRLHLDGSISQYGWTSFQLCEALSVLDSFMMKKRTKCHCGVKNPPITKPTLSCRKKCNVAQRYYGECVCVLDIDGQGFDPQGGLNDDSIKANIIKGHKLNELMDEGDMSMSEVENAESPSNRRRKKYDDVQLEYIKWKKPRSLLPTEVRGILERLWEIEAQLCSFISDIRQHHNTSQKKSAFTMYFLKTILVPPTKFRKPSKGGELVMEHHRTVLLGKILDSNMSLAKAYEQYAETDVILSRWMNLQQSVNIHFNSKTAAGLGQTNMVSGICQTLEKKEGMFRQLMMGKRVNYACRSVISPDPYLAVNEIGIPLVFALKLTYPERVTPWNLTNLQDAILNGPEIHPGATHYADKNSNYILPNSRKSRIPFSRKLPSSRGVTTLLGKTFSNDYEKKVVRRHLRNGDIVLVNRQPSLHKPSIIALTVRVLPEERTLRFHYANCDSFNADFDGDEINVHLPQDEISRAEAYNIVNANNQYIVPTRGDPKRGLIQDHIVGAVLLTKRDTFLTKEEFNQLICMSSVCSFGALSLNAKSGQKLSVLDSENVIQTYPPVIIKPKRLWTGKQVITAILNQITTGYLPFTAKKRTKIARKYFGMDESRKNEGSLKAIDEVSGKLKKIRNSKKTNVGNSAKSRQKDRWRFSKKHSESGMERRMSGSSSHSIDEDVVFVYKNELIQGVIDKEQFGKYGLVHAVQELYGSNAAGNLLTALGRVLRSEDKGAVEMMIHGFTCGVHDLLLVRPCDNQRKKLLDACLNCGSGVHQQFIGCEKEYIGSLEMQIGIEKAIRANGESAIMLLDGMMRSKLNTLSSAVTKLFPEGLVKPFRKNALSLMTLSGAKVGLQSHVDPNCSARAGGFISDRYLTGLCPQEFYFHCMAGREGLVDTAVKTSRSGYLQRCLIKNLECLSVNYDYTVRDADGSIIQFRYGEDGVDVHKMNYMREFEALALNQQLIVSRNLLGENDDECISKYVEEDNEVPNQLAKEAKEFLKNHASAVNSRHTHPKDCSSFMKLVKNKYYMSLAHPGEPVGIIAAQSIGEPSTQMTLNTFHHAGRGEMNVTLGIPRLLEILKDASKTIRTPTMTCPLLKCKTKDDAERLAAKLKRIMVADLIENMEVTVVPFSIKEHEICSIYKLKLKLYDPQLYPRHTDITLEDCQSTLLGEYLKKMEATISSHLLLVSRISGIKSESKPIDGSNEMRKDGFESSESQTEEVEDSDNEKVDDSISSKARKRKGQAADEMDYEDDESEEEVEEEVELNEQDVLEDSSGPEQKEKSEATQRKTSDKERAIHVACDGLCFEVHFKLTNEPHILLVKIAEKTAEKVYVKNAGKIENCKAVELHLEDSGNEGFPMLIRKGINSRPALQTAGVDFVTYWNMQDELDVRFISSNDIQAMLDTYGVEEARATLITEIYTVFGHYGVTVDMRHLTLIADYMTHTGKYRPLNRYGGLAESISPFSKIAFETAAKFITQAAVQGEVDNLQTPTARICLGLPAKVGDGSTNATPTEEVREAQHLEDLDDVVVGETMPRNSWSVAEDNALVSAYINAGGNVTKNTKRTKAGFWAAACKLYEQARLANPDELQKTRNTKSLQQRWDHINSNVNKWVEVYSYEIRHPKSGQLDADVEKRAHNAFAMANKGKHFHLQHCFEVMQTFLKWDPNEVMQLPAESGGSAKRSEPESPTVEGGKPRTRPDGIKKTKRLAMESGSSSSSINLNSFNTTLAECSDKRYDQGERMMALI</sequence>
<feature type="compositionally biased region" description="Basic and acidic residues" evidence="13">
    <location>
        <begin position="1821"/>
        <end position="1831"/>
    </location>
</feature>
<comment type="subcellular location">
    <subcellularLocation>
        <location evidence="1">Nucleus</location>
    </subcellularLocation>
</comment>
<evidence type="ECO:0000256" key="9">
    <source>
        <dbReference type="ARBA" id="ARBA00023163"/>
    </source>
</evidence>
<dbReference type="InterPro" id="IPR006592">
    <property type="entry name" value="RNA_pol_N"/>
</dbReference>
<keyword evidence="4 12" id="KW-0808">Transferase</keyword>
<dbReference type="Pfam" id="PF04997">
    <property type="entry name" value="RNA_pol_Rpb1_1"/>
    <property type="match status" value="1"/>
</dbReference>
<feature type="compositionally biased region" description="Basic and acidic residues" evidence="13">
    <location>
        <begin position="778"/>
        <end position="798"/>
    </location>
</feature>
<dbReference type="InterPro" id="IPR042102">
    <property type="entry name" value="RNA_pol_Rpb1_3_sf"/>
</dbReference>
<name>A0A803MNX8_CHEQI</name>
<organism evidence="15 16">
    <name type="scientific">Chenopodium quinoa</name>
    <name type="common">Quinoa</name>
    <dbReference type="NCBI Taxonomy" id="63459"/>
    <lineage>
        <taxon>Eukaryota</taxon>
        <taxon>Viridiplantae</taxon>
        <taxon>Streptophyta</taxon>
        <taxon>Embryophyta</taxon>
        <taxon>Tracheophyta</taxon>
        <taxon>Spermatophyta</taxon>
        <taxon>Magnoliopsida</taxon>
        <taxon>eudicotyledons</taxon>
        <taxon>Gunneridae</taxon>
        <taxon>Pentapetalae</taxon>
        <taxon>Caryophyllales</taxon>
        <taxon>Chenopodiaceae</taxon>
        <taxon>Chenopodioideae</taxon>
        <taxon>Atripliceae</taxon>
        <taxon>Chenopodium</taxon>
    </lineage>
</organism>
<protein>
    <recommendedName>
        <fullName evidence="12">DNA-directed RNA polymerase subunit</fullName>
        <ecNumber evidence="12">2.7.7.6</ecNumber>
    </recommendedName>
</protein>
<dbReference type="Pfam" id="PF00623">
    <property type="entry name" value="RNA_pol_Rpb1_2"/>
    <property type="match status" value="1"/>
</dbReference>
<dbReference type="InterPro" id="IPR007066">
    <property type="entry name" value="RNA_pol_Rpb1_3"/>
</dbReference>
<dbReference type="Gene3D" id="3.30.70.2850">
    <property type="match status" value="1"/>
</dbReference>
<keyword evidence="5 12" id="KW-0548">Nucleotidyltransferase</keyword>
<dbReference type="GO" id="GO:0046872">
    <property type="term" value="F:metal ion binding"/>
    <property type="evidence" value="ECO:0007669"/>
    <property type="project" value="UniProtKB-KW"/>
</dbReference>
<dbReference type="Gene3D" id="4.10.860.120">
    <property type="entry name" value="RNA polymerase II, clamp domain"/>
    <property type="match status" value="1"/>
</dbReference>
<dbReference type="Gramene" id="AUR62032979-RA">
    <property type="protein sequence ID" value="AUR62032979-RA:cds"/>
    <property type="gene ID" value="AUR62032979"/>
</dbReference>
<dbReference type="InterPro" id="IPR007081">
    <property type="entry name" value="RNA_pol_Rpb1_5"/>
</dbReference>
<dbReference type="SMART" id="SM00663">
    <property type="entry name" value="RPOLA_N"/>
    <property type="match status" value="1"/>
</dbReference>
<dbReference type="GO" id="GO:0003677">
    <property type="term" value="F:DNA binding"/>
    <property type="evidence" value="ECO:0007669"/>
    <property type="project" value="InterPro"/>
</dbReference>
<dbReference type="InterPro" id="IPR045867">
    <property type="entry name" value="DNA-dir_RpoC_beta_prime"/>
</dbReference>
<feature type="domain" description="RNA polymerase N-terminal" evidence="14">
    <location>
        <begin position="328"/>
        <end position="646"/>
    </location>
</feature>
<evidence type="ECO:0000256" key="12">
    <source>
        <dbReference type="RuleBase" id="RU004279"/>
    </source>
</evidence>
<dbReference type="Gene3D" id="1.10.274.100">
    <property type="entry name" value="RNA polymerase Rpb1, domain 3"/>
    <property type="match status" value="1"/>
</dbReference>
<evidence type="ECO:0000259" key="14">
    <source>
        <dbReference type="SMART" id="SM00663"/>
    </source>
</evidence>
<keyword evidence="7" id="KW-0862">Zinc</keyword>
<dbReference type="PANTHER" id="PTHR19376:SF11">
    <property type="entry name" value="DNA-DIRECTED RNA POLYMERASE I SUBUNIT RPA1"/>
    <property type="match status" value="1"/>
</dbReference>
<dbReference type="InterPro" id="IPR047107">
    <property type="entry name" value="DNA-dir_RNA_pol1_lsu_C"/>
</dbReference>
<dbReference type="PANTHER" id="PTHR19376">
    <property type="entry name" value="DNA-DIRECTED RNA POLYMERASE"/>
    <property type="match status" value="1"/>
</dbReference>
<evidence type="ECO:0000256" key="5">
    <source>
        <dbReference type="ARBA" id="ARBA00022695"/>
    </source>
</evidence>
<keyword evidence="6" id="KW-0479">Metal-binding</keyword>
<dbReference type="InterPro" id="IPR000722">
    <property type="entry name" value="RNA_pol_asu"/>
</dbReference>
<keyword evidence="16" id="KW-1185">Reference proteome</keyword>
<dbReference type="InterPro" id="IPR038120">
    <property type="entry name" value="Rpb1_funnel_sf"/>
</dbReference>
<dbReference type="Gene3D" id="1.10.132.30">
    <property type="match status" value="1"/>
</dbReference>
<proteinExistence type="inferred from homology"/>
<evidence type="ECO:0000256" key="10">
    <source>
        <dbReference type="ARBA" id="ARBA00023242"/>
    </source>
</evidence>
<dbReference type="Gene3D" id="3.30.1490.180">
    <property type="entry name" value="RNA polymerase ii"/>
    <property type="match status" value="1"/>
</dbReference>
<dbReference type="SUPFAM" id="SSF64484">
    <property type="entry name" value="beta and beta-prime subunits of DNA dependent RNA-polymerase"/>
    <property type="match status" value="1"/>
</dbReference>
<feature type="compositionally biased region" description="Basic and acidic residues" evidence="13">
    <location>
        <begin position="1408"/>
        <end position="1423"/>
    </location>
</feature>
<accession>A0A803MNX8</accession>
<evidence type="ECO:0000256" key="1">
    <source>
        <dbReference type="ARBA" id="ARBA00004123"/>
    </source>
</evidence>
<feature type="compositionally biased region" description="Low complexity" evidence="13">
    <location>
        <begin position="1840"/>
        <end position="1850"/>
    </location>
</feature>
<reference evidence="15" key="2">
    <citation type="submission" date="2021-03" db="UniProtKB">
        <authorList>
            <consortium name="EnsemblPlants"/>
        </authorList>
    </citation>
    <scope>IDENTIFICATION</scope>
</reference>
<keyword evidence="9 12" id="KW-0804">Transcription</keyword>
<dbReference type="Pfam" id="PF04998">
    <property type="entry name" value="RNA_pol_Rpb1_5"/>
    <property type="match status" value="1"/>
</dbReference>
<evidence type="ECO:0000256" key="7">
    <source>
        <dbReference type="ARBA" id="ARBA00022833"/>
    </source>
</evidence>
<dbReference type="GO" id="GO:0003899">
    <property type="term" value="F:DNA-directed RNA polymerase activity"/>
    <property type="evidence" value="ECO:0007669"/>
    <property type="project" value="UniProtKB-EC"/>
</dbReference>
<evidence type="ECO:0000256" key="2">
    <source>
        <dbReference type="ARBA" id="ARBA00006460"/>
    </source>
</evidence>